<keyword evidence="2" id="KW-1185">Reference proteome</keyword>
<proteinExistence type="predicted"/>
<comment type="caution">
    <text evidence="1">The sequence shown here is derived from an EMBL/GenBank/DDBJ whole genome shotgun (WGS) entry which is preliminary data.</text>
</comment>
<name>A0A9N7TWA8_PLEPL</name>
<protein>
    <submittedName>
        <fullName evidence="1">Uncharacterized protein</fullName>
    </submittedName>
</protein>
<evidence type="ECO:0000313" key="1">
    <source>
        <dbReference type="EMBL" id="CAB1420320.1"/>
    </source>
</evidence>
<organism evidence="1 2">
    <name type="scientific">Pleuronectes platessa</name>
    <name type="common">European plaice</name>
    <dbReference type="NCBI Taxonomy" id="8262"/>
    <lineage>
        <taxon>Eukaryota</taxon>
        <taxon>Metazoa</taxon>
        <taxon>Chordata</taxon>
        <taxon>Craniata</taxon>
        <taxon>Vertebrata</taxon>
        <taxon>Euteleostomi</taxon>
        <taxon>Actinopterygii</taxon>
        <taxon>Neopterygii</taxon>
        <taxon>Teleostei</taxon>
        <taxon>Neoteleostei</taxon>
        <taxon>Acanthomorphata</taxon>
        <taxon>Carangaria</taxon>
        <taxon>Pleuronectiformes</taxon>
        <taxon>Pleuronectoidei</taxon>
        <taxon>Pleuronectidae</taxon>
        <taxon>Pleuronectes</taxon>
    </lineage>
</organism>
<gene>
    <name evidence="1" type="ORF">PLEPLA_LOCUS8195</name>
</gene>
<sequence>MATLTLSDRLTGVEKCGSGLTGLNRQAGACLRIAVRGAAPTCGRRRGAEVFGERAGDERSYEGREKRRRRKGGWVEIGFNSEEEEEEEEESLTVSLKKRMRLTVNQLRKKFICSQPQDQAVRSRSTRPANIGAVCHIDVVPLVAEILQEISGS</sequence>
<dbReference type="Proteomes" id="UP001153269">
    <property type="component" value="Unassembled WGS sequence"/>
</dbReference>
<dbReference type="AlphaFoldDB" id="A0A9N7TWA8"/>
<evidence type="ECO:0000313" key="2">
    <source>
        <dbReference type="Proteomes" id="UP001153269"/>
    </source>
</evidence>
<accession>A0A9N7TWA8</accession>
<reference evidence="1" key="1">
    <citation type="submission" date="2020-03" db="EMBL/GenBank/DDBJ databases">
        <authorList>
            <person name="Weist P."/>
        </authorList>
    </citation>
    <scope>NUCLEOTIDE SEQUENCE</scope>
</reference>
<dbReference type="EMBL" id="CADEAL010000446">
    <property type="protein sequence ID" value="CAB1420320.1"/>
    <property type="molecule type" value="Genomic_DNA"/>
</dbReference>